<gene>
    <name evidence="8" type="ORF">MNB_SV-6-1449</name>
</gene>
<organism evidence="8">
    <name type="scientific">hydrothermal vent metagenome</name>
    <dbReference type="NCBI Taxonomy" id="652676"/>
    <lineage>
        <taxon>unclassified sequences</taxon>
        <taxon>metagenomes</taxon>
        <taxon>ecological metagenomes</taxon>
    </lineage>
</organism>
<dbReference type="AlphaFoldDB" id="A0A1W1CGI9"/>
<accession>A0A1W1CGI9</accession>
<sequence>MRFVETLKAEAKSILADRAIILTIIGGVILYAFLYPQPYAKQSVSRLKITVVDQDQSSISRDIIFKLNATPQITVARHDASMLDAQKALEQGAVKAILLIPKEFQRDLLLKRSPTIALGADSSYFLIYGGVLEGAMKSILTQSAGIKIATLLKEQTPINHAKDAYAPYSLKTLNLFNQENSYIQYVVPAVFVLILQQTLLIGLGIFGGGLNERRREGEEGYFTQAPIWHMILSRFLLFGSLFLLHLLFYFGFSFELFGVTRVASISDLLLFGVGFLSASIALGIFIGSLLNSREIATPMILFSSLPLVFSAGFVWPIESLPTVVHTLSLLVPSTPAIEGFLQLNQMGASFAMVRENYLILWLQTASYLLLSYGVMRRRLR</sequence>
<evidence type="ECO:0000256" key="2">
    <source>
        <dbReference type="ARBA" id="ARBA00022475"/>
    </source>
</evidence>
<dbReference type="GO" id="GO:0140359">
    <property type="term" value="F:ABC-type transporter activity"/>
    <property type="evidence" value="ECO:0007669"/>
    <property type="project" value="InterPro"/>
</dbReference>
<feature type="transmembrane region" description="Helical" evidence="6">
    <location>
        <begin position="182"/>
        <end position="206"/>
    </location>
</feature>
<evidence type="ECO:0000256" key="3">
    <source>
        <dbReference type="ARBA" id="ARBA00022692"/>
    </source>
</evidence>
<feature type="transmembrane region" description="Helical" evidence="6">
    <location>
        <begin position="268"/>
        <end position="287"/>
    </location>
</feature>
<feature type="transmembrane region" description="Helical" evidence="6">
    <location>
        <begin position="15"/>
        <end position="34"/>
    </location>
</feature>
<feature type="domain" description="ABC-2 type transporter transmembrane" evidence="7">
    <location>
        <begin position="20"/>
        <end position="371"/>
    </location>
</feature>
<feature type="transmembrane region" description="Helical" evidence="6">
    <location>
        <begin position="357"/>
        <end position="375"/>
    </location>
</feature>
<feature type="transmembrane region" description="Helical" evidence="6">
    <location>
        <begin position="299"/>
        <end position="317"/>
    </location>
</feature>
<evidence type="ECO:0000313" key="8">
    <source>
        <dbReference type="EMBL" id="SFV64978.1"/>
    </source>
</evidence>
<keyword evidence="3 6" id="KW-0812">Transmembrane</keyword>
<comment type="subcellular location">
    <subcellularLocation>
        <location evidence="1">Cell membrane</location>
        <topology evidence="1">Multi-pass membrane protein</topology>
    </subcellularLocation>
</comment>
<dbReference type="EMBL" id="FPHC01000072">
    <property type="protein sequence ID" value="SFV64978.1"/>
    <property type="molecule type" value="Genomic_DNA"/>
</dbReference>
<evidence type="ECO:0000259" key="7">
    <source>
        <dbReference type="Pfam" id="PF12698"/>
    </source>
</evidence>
<evidence type="ECO:0000256" key="6">
    <source>
        <dbReference type="SAM" id="Phobius"/>
    </source>
</evidence>
<dbReference type="Pfam" id="PF12698">
    <property type="entry name" value="ABC2_membrane_3"/>
    <property type="match status" value="1"/>
</dbReference>
<dbReference type="Gene3D" id="3.40.1710.10">
    <property type="entry name" value="abc type-2 transporter like domain"/>
    <property type="match status" value="1"/>
</dbReference>
<keyword evidence="2" id="KW-1003">Cell membrane</keyword>
<protein>
    <submittedName>
        <fullName evidence="8">ABC-type multidrug transport system, permease component</fullName>
    </submittedName>
</protein>
<dbReference type="InterPro" id="IPR013525">
    <property type="entry name" value="ABC2_TM"/>
</dbReference>
<name>A0A1W1CGI9_9ZZZZ</name>
<reference evidence="8" key="1">
    <citation type="submission" date="2016-10" db="EMBL/GenBank/DDBJ databases">
        <authorList>
            <person name="de Groot N.N."/>
        </authorList>
    </citation>
    <scope>NUCLEOTIDE SEQUENCE</scope>
</reference>
<evidence type="ECO:0000256" key="1">
    <source>
        <dbReference type="ARBA" id="ARBA00004651"/>
    </source>
</evidence>
<dbReference type="InterPro" id="IPR051449">
    <property type="entry name" value="ABC-2_transporter_component"/>
</dbReference>
<evidence type="ECO:0000256" key="4">
    <source>
        <dbReference type="ARBA" id="ARBA00022989"/>
    </source>
</evidence>
<dbReference type="GO" id="GO:0005886">
    <property type="term" value="C:plasma membrane"/>
    <property type="evidence" value="ECO:0007669"/>
    <property type="project" value="UniProtKB-SubCell"/>
</dbReference>
<feature type="transmembrane region" description="Helical" evidence="6">
    <location>
        <begin position="227"/>
        <end position="248"/>
    </location>
</feature>
<keyword evidence="4 6" id="KW-1133">Transmembrane helix</keyword>
<dbReference type="PANTHER" id="PTHR30294">
    <property type="entry name" value="MEMBRANE COMPONENT OF ABC TRANSPORTER YHHJ-RELATED"/>
    <property type="match status" value="1"/>
</dbReference>
<evidence type="ECO:0000256" key="5">
    <source>
        <dbReference type="ARBA" id="ARBA00023136"/>
    </source>
</evidence>
<dbReference type="PANTHER" id="PTHR30294:SF46">
    <property type="entry name" value="ABC TRANSPORTER PERMEASE"/>
    <property type="match status" value="1"/>
</dbReference>
<proteinExistence type="predicted"/>
<keyword evidence="5 6" id="KW-0472">Membrane</keyword>